<evidence type="ECO:0000313" key="6">
    <source>
        <dbReference type="Proteomes" id="UP000094741"/>
    </source>
</evidence>
<dbReference type="OrthoDB" id="561214at2"/>
<dbReference type="InterPro" id="IPR016032">
    <property type="entry name" value="Sig_transdc_resp-reg_C-effctor"/>
</dbReference>
<dbReference type="PANTHER" id="PTHR44688:SF16">
    <property type="entry name" value="DNA-BINDING TRANSCRIPTIONAL ACTIVATOR DEVR_DOSR"/>
    <property type="match status" value="1"/>
</dbReference>
<dbReference type="GO" id="GO:0006355">
    <property type="term" value="P:regulation of DNA-templated transcription"/>
    <property type="evidence" value="ECO:0007669"/>
    <property type="project" value="InterPro"/>
</dbReference>
<dbReference type="GO" id="GO:0003677">
    <property type="term" value="F:DNA binding"/>
    <property type="evidence" value="ECO:0007669"/>
    <property type="project" value="UniProtKB-KW"/>
</dbReference>
<accession>A0A1E5BFC3</accession>
<gene>
    <name evidence="5" type="ORF">A1QO_07740</name>
</gene>
<dbReference type="SUPFAM" id="SSF46894">
    <property type="entry name" value="C-terminal effector domain of the bipartite response regulators"/>
    <property type="match status" value="1"/>
</dbReference>
<dbReference type="PANTHER" id="PTHR44688">
    <property type="entry name" value="DNA-BINDING TRANSCRIPTIONAL ACTIVATOR DEVR_DOSR"/>
    <property type="match status" value="1"/>
</dbReference>
<dbReference type="Pfam" id="PF21155">
    <property type="entry name" value="VpsT-like_REC"/>
    <property type="match status" value="1"/>
</dbReference>
<dbReference type="STRING" id="1187848.A1QO_07740"/>
<comment type="caution">
    <text evidence="5">The sequence shown here is derived from an EMBL/GenBank/DDBJ whole genome shotgun (WGS) entry which is preliminary data.</text>
</comment>
<dbReference type="FunFam" id="1.10.10.10:FF:000153">
    <property type="entry name" value="LuxR family transcriptional regulator"/>
    <property type="match status" value="1"/>
</dbReference>
<dbReference type="InterPro" id="IPR036388">
    <property type="entry name" value="WH-like_DNA-bd_sf"/>
</dbReference>
<keyword evidence="1" id="KW-0805">Transcription regulation</keyword>
<evidence type="ECO:0000313" key="5">
    <source>
        <dbReference type="EMBL" id="OEE34500.1"/>
    </source>
</evidence>
<reference evidence="5 6" key="1">
    <citation type="journal article" date="2012" name="Science">
        <title>Ecological populations of bacteria act as socially cohesive units of antibiotic production and resistance.</title>
        <authorList>
            <person name="Cordero O.X."/>
            <person name="Wildschutte H."/>
            <person name="Kirkup B."/>
            <person name="Proehl S."/>
            <person name="Ngo L."/>
            <person name="Hussain F."/>
            <person name="Le Roux F."/>
            <person name="Mincer T."/>
            <person name="Polz M.F."/>
        </authorList>
    </citation>
    <scope>NUCLEOTIDE SEQUENCE [LARGE SCALE GENOMIC DNA]</scope>
    <source>
        <strain evidence="5 6">ZF-129</strain>
    </source>
</reference>
<evidence type="ECO:0000256" key="2">
    <source>
        <dbReference type="ARBA" id="ARBA00023125"/>
    </source>
</evidence>
<dbReference type="PROSITE" id="PS50043">
    <property type="entry name" value="HTH_LUXR_2"/>
    <property type="match status" value="1"/>
</dbReference>
<sequence length="216" mass="25014">MNESQRTKVTLLSELSMQSNLLKQSLEFNLDLSVEIVPLASLSDNRTQQLAIHPIVLADFSAFNDENFSVYGRLRVQESNSLKEVLINCPKNVESSKLFKWRDLVGVFYVDDNIDNFVKGMTKILQNEMWLSRRFAQDYIQYFRGSRQYTGTREFASLTKREKQIIQLLGHGASNMQIADKLFVSENTVKTHLHNIFKKINAKNRLQALLWANNHI</sequence>
<evidence type="ECO:0000256" key="1">
    <source>
        <dbReference type="ARBA" id="ARBA00023015"/>
    </source>
</evidence>
<evidence type="ECO:0000256" key="3">
    <source>
        <dbReference type="ARBA" id="ARBA00023163"/>
    </source>
</evidence>
<dbReference type="PROSITE" id="PS00622">
    <property type="entry name" value="HTH_LUXR_1"/>
    <property type="match status" value="1"/>
</dbReference>
<dbReference type="SMART" id="SM00421">
    <property type="entry name" value="HTH_LUXR"/>
    <property type="match status" value="1"/>
</dbReference>
<dbReference type="CDD" id="cd06170">
    <property type="entry name" value="LuxR_C_like"/>
    <property type="match status" value="1"/>
</dbReference>
<dbReference type="Gene3D" id="3.40.50.2300">
    <property type="match status" value="1"/>
</dbReference>
<dbReference type="InterPro" id="IPR049151">
    <property type="entry name" value="CsgD-like_REC"/>
</dbReference>
<dbReference type="RefSeq" id="WP_017033199.1">
    <property type="nucleotide sequence ID" value="NZ_AJYQ02000090.1"/>
</dbReference>
<dbReference type="eggNOG" id="COG2197">
    <property type="taxonomic scope" value="Bacteria"/>
</dbReference>
<dbReference type="InterPro" id="IPR000792">
    <property type="entry name" value="Tscrpt_reg_LuxR_C"/>
</dbReference>
<dbReference type="AlphaFoldDB" id="A0A1E5BFC3"/>
<name>A0A1E5BFC3_9VIBR</name>
<dbReference type="Pfam" id="PF00196">
    <property type="entry name" value="GerE"/>
    <property type="match status" value="1"/>
</dbReference>
<keyword evidence="2" id="KW-0238">DNA-binding</keyword>
<dbReference type="EMBL" id="AJYQ02000090">
    <property type="protein sequence ID" value="OEE34500.1"/>
    <property type="molecule type" value="Genomic_DNA"/>
</dbReference>
<dbReference type="Proteomes" id="UP000094741">
    <property type="component" value="Unassembled WGS sequence"/>
</dbReference>
<feature type="domain" description="HTH luxR-type" evidence="4">
    <location>
        <begin position="151"/>
        <end position="216"/>
    </location>
</feature>
<dbReference type="PRINTS" id="PR00038">
    <property type="entry name" value="HTHLUXR"/>
</dbReference>
<organism evidence="5 6">
    <name type="scientific">Vibrio genomosp. F10 str. ZF-129</name>
    <dbReference type="NCBI Taxonomy" id="1187848"/>
    <lineage>
        <taxon>Bacteria</taxon>
        <taxon>Pseudomonadati</taxon>
        <taxon>Pseudomonadota</taxon>
        <taxon>Gammaproteobacteria</taxon>
        <taxon>Vibrionales</taxon>
        <taxon>Vibrionaceae</taxon>
        <taxon>Vibrio</taxon>
    </lineage>
</organism>
<protein>
    <submittedName>
        <fullName evidence="5">Helix-turn-helix transcriptional regulator</fullName>
    </submittedName>
</protein>
<evidence type="ECO:0000259" key="4">
    <source>
        <dbReference type="PROSITE" id="PS50043"/>
    </source>
</evidence>
<dbReference type="Gene3D" id="1.10.10.10">
    <property type="entry name" value="Winged helix-like DNA-binding domain superfamily/Winged helix DNA-binding domain"/>
    <property type="match status" value="1"/>
</dbReference>
<proteinExistence type="predicted"/>
<keyword evidence="3" id="KW-0804">Transcription</keyword>